<evidence type="ECO:0000313" key="2">
    <source>
        <dbReference type="EMBL" id="UXX77783.1"/>
    </source>
</evidence>
<feature type="transmembrane region" description="Helical" evidence="1">
    <location>
        <begin position="63"/>
        <end position="84"/>
    </location>
</feature>
<dbReference type="Proteomes" id="UP001062165">
    <property type="component" value="Chromosome"/>
</dbReference>
<dbReference type="InterPro" id="IPR029069">
    <property type="entry name" value="HotDog_dom_sf"/>
</dbReference>
<dbReference type="RefSeq" id="WP_263049530.1">
    <property type="nucleotide sequence ID" value="NZ_CP106735.1"/>
</dbReference>
<dbReference type="Gene3D" id="3.10.129.10">
    <property type="entry name" value="Hotdog Thioesterase"/>
    <property type="match status" value="1"/>
</dbReference>
<keyword evidence="1" id="KW-1133">Transmembrane helix</keyword>
<protein>
    <submittedName>
        <fullName evidence="2">DUF4442 domain-containing protein</fullName>
    </submittedName>
</protein>
<dbReference type="EMBL" id="CP106735">
    <property type="protein sequence ID" value="UXX77783.1"/>
    <property type="molecule type" value="Genomic_DNA"/>
</dbReference>
<organism evidence="2 3">
    <name type="scientific">Reichenbachiella carrageenanivorans</name>
    <dbReference type="NCBI Taxonomy" id="2979869"/>
    <lineage>
        <taxon>Bacteria</taxon>
        <taxon>Pseudomonadati</taxon>
        <taxon>Bacteroidota</taxon>
        <taxon>Cytophagia</taxon>
        <taxon>Cytophagales</taxon>
        <taxon>Reichenbachiellaceae</taxon>
        <taxon>Reichenbachiella</taxon>
    </lineage>
</organism>
<name>A0ABY6CV87_9BACT</name>
<dbReference type="Pfam" id="PF14539">
    <property type="entry name" value="DUF4442"/>
    <property type="match status" value="1"/>
</dbReference>
<evidence type="ECO:0000313" key="3">
    <source>
        <dbReference type="Proteomes" id="UP001062165"/>
    </source>
</evidence>
<proteinExistence type="predicted"/>
<dbReference type="InterPro" id="IPR027961">
    <property type="entry name" value="DUF4442"/>
</dbReference>
<reference evidence="2" key="1">
    <citation type="submission" date="2022-10" db="EMBL/GenBank/DDBJ databases">
        <title>Comparative genomics and taxonomic characterization of three novel marine species of genus Reichenbachiella exhibiting antioxidant and polysaccharide degradation activities.</title>
        <authorList>
            <person name="Muhammad N."/>
            <person name="Lee Y.-J."/>
            <person name="Ko J."/>
            <person name="Kim S.-G."/>
        </authorList>
    </citation>
    <scope>NUCLEOTIDE SEQUENCE</scope>
    <source>
        <strain evidence="2">Wsw4-B4</strain>
    </source>
</reference>
<keyword evidence="1" id="KW-0812">Transmembrane</keyword>
<dbReference type="SUPFAM" id="SSF54637">
    <property type="entry name" value="Thioesterase/thiol ester dehydrase-isomerase"/>
    <property type="match status" value="1"/>
</dbReference>
<evidence type="ECO:0000256" key="1">
    <source>
        <dbReference type="SAM" id="Phobius"/>
    </source>
</evidence>
<keyword evidence="3" id="KW-1185">Reference proteome</keyword>
<feature type="transmembrane region" description="Helical" evidence="1">
    <location>
        <begin position="20"/>
        <end position="43"/>
    </location>
</feature>
<gene>
    <name evidence="2" type="ORF">N7E81_10415</name>
</gene>
<accession>A0ABY6CV87</accession>
<keyword evidence="1" id="KW-0472">Membrane</keyword>
<sequence length="165" mass="18451">MNLSPLQERFKKRMLNVWLFRLFLLTKLPMGWIAGMKAIALTADHATTTVAHRWLNQNPFRSMYFAVMAMTAELSTGALALMAIEGIKPSVALIIVGMDGEFIKRANSRVDFTCSEGQKVFDAVAKCLSSGESETVKLRTEGKTADGTVVAVFHFTWSFKQRKQK</sequence>